<organism evidence="11 12">
    <name type="scientific">Carex littledalei</name>
    <dbReference type="NCBI Taxonomy" id="544730"/>
    <lineage>
        <taxon>Eukaryota</taxon>
        <taxon>Viridiplantae</taxon>
        <taxon>Streptophyta</taxon>
        <taxon>Embryophyta</taxon>
        <taxon>Tracheophyta</taxon>
        <taxon>Spermatophyta</taxon>
        <taxon>Magnoliopsida</taxon>
        <taxon>Liliopsida</taxon>
        <taxon>Poales</taxon>
        <taxon>Cyperaceae</taxon>
        <taxon>Cyperoideae</taxon>
        <taxon>Cariceae</taxon>
        <taxon>Carex</taxon>
        <taxon>Carex subgen. Euthyceras</taxon>
    </lineage>
</organism>
<evidence type="ECO:0000256" key="9">
    <source>
        <dbReference type="SAM" id="SignalP"/>
    </source>
</evidence>
<dbReference type="EMBL" id="SWLB01000026">
    <property type="protein sequence ID" value="KAF3321846.1"/>
    <property type="molecule type" value="Genomic_DNA"/>
</dbReference>
<evidence type="ECO:0000256" key="6">
    <source>
        <dbReference type="ARBA" id="ARBA00025793"/>
    </source>
</evidence>
<evidence type="ECO:0000313" key="12">
    <source>
        <dbReference type="Proteomes" id="UP000623129"/>
    </source>
</evidence>
<name>A0A833QL74_9POAL</name>
<dbReference type="SMART" id="SM00498">
    <property type="entry name" value="FH2"/>
    <property type="match status" value="1"/>
</dbReference>
<dbReference type="PRINTS" id="PR01217">
    <property type="entry name" value="PRICHEXTENSN"/>
</dbReference>
<evidence type="ECO:0000313" key="11">
    <source>
        <dbReference type="EMBL" id="KAF3321846.1"/>
    </source>
</evidence>
<evidence type="ECO:0000256" key="1">
    <source>
        <dbReference type="ARBA" id="ARBA00004167"/>
    </source>
</evidence>
<proteinExistence type="inferred from homology"/>
<feature type="region of interest" description="Disordered" evidence="8">
    <location>
        <begin position="113"/>
        <end position="151"/>
    </location>
</feature>
<evidence type="ECO:0000259" key="10">
    <source>
        <dbReference type="PROSITE" id="PS51444"/>
    </source>
</evidence>
<dbReference type="GO" id="GO:0016020">
    <property type="term" value="C:membrane"/>
    <property type="evidence" value="ECO:0007669"/>
    <property type="project" value="UniProtKB-SubCell"/>
</dbReference>
<keyword evidence="5" id="KW-0472">Membrane</keyword>
<feature type="domain" description="FH2" evidence="10">
    <location>
        <begin position="403"/>
        <end position="821"/>
    </location>
</feature>
<dbReference type="Gene3D" id="1.20.58.2220">
    <property type="entry name" value="Formin, FH2 domain"/>
    <property type="match status" value="1"/>
</dbReference>
<dbReference type="Proteomes" id="UP000623129">
    <property type="component" value="Unassembled WGS sequence"/>
</dbReference>
<comment type="subcellular location">
    <subcellularLocation>
        <location evidence="1">Membrane</location>
        <topology evidence="1">Single-pass membrane protein</topology>
    </subcellularLocation>
</comment>
<keyword evidence="3 9" id="KW-0732">Signal</keyword>
<feature type="chain" id="PRO_5032280882" description="Formin-like protein" evidence="9">
    <location>
        <begin position="27"/>
        <end position="856"/>
    </location>
</feature>
<dbReference type="OrthoDB" id="1668162at2759"/>
<dbReference type="SUPFAM" id="SSF101447">
    <property type="entry name" value="Formin homology 2 domain (FH2 domain)"/>
    <property type="match status" value="1"/>
</dbReference>
<evidence type="ECO:0000256" key="5">
    <source>
        <dbReference type="ARBA" id="ARBA00023136"/>
    </source>
</evidence>
<feature type="signal peptide" evidence="9">
    <location>
        <begin position="1"/>
        <end position="26"/>
    </location>
</feature>
<reference evidence="11" key="1">
    <citation type="submission" date="2020-01" db="EMBL/GenBank/DDBJ databases">
        <title>Genome sequence of Kobresia littledalei, the first chromosome-level genome in the family Cyperaceae.</title>
        <authorList>
            <person name="Qu G."/>
        </authorList>
    </citation>
    <scope>NUCLEOTIDE SEQUENCE</scope>
    <source>
        <strain evidence="11">C.B.Clarke</strain>
        <tissue evidence="11">Leaf</tissue>
    </source>
</reference>
<evidence type="ECO:0000256" key="7">
    <source>
        <dbReference type="RuleBase" id="RU361260"/>
    </source>
</evidence>
<protein>
    <recommendedName>
        <fullName evidence="7">Formin-like protein</fullName>
    </recommendedName>
</protein>
<feature type="region of interest" description="Disordered" evidence="8">
    <location>
        <begin position="311"/>
        <end position="414"/>
    </location>
</feature>
<dbReference type="InterPro" id="IPR015425">
    <property type="entry name" value="FH2_Formin"/>
</dbReference>
<comment type="similarity">
    <text evidence="6">Belongs to the formin-like family. Class-I subfamily.</text>
</comment>
<dbReference type="GO" id="GO:0051015">
    <property type="term" value="F:actin filament binding"/>
    <property type="evidence" value="ECO:0007669"/>
    <property type="project" value="InterPro"/>
</dbReference>
<gene>
    <name evidence="11" type="ORF">FCM35_KLT14062</name>
</gene>
<keyword evidence="2" id="KW-0812">Transmembrane</keyword>
<dbReference type="InterPro" id="IPR027643">
    <property type="entry name" value="Formin-like_plant"/>
</dbReference>
<dbReference type="Pfam" id="PF02181">
    <property type="entry name" value="FH2"/>
    <property type="match status" value="1"/>
</dbReference>
<keyword evidence="4" id="KW-1133">Transmembrane helix</keyword>
<dbReference type="GO" id="GO:0045010">
    <property type="term" value="P:actin nucleation"/>
    <property type="evidence" value="ECO:0007669"/>
    <property type="project" value="InterPro"/>
</dbReference>
<comment type="caution">
    <text evidence="11">The sequence shown here is derived from an EMBL/GenBank/DDBJ whole genome shotgun (WGS) entry which is preliminary data.</text>
</comment>
<dbReference type="InterPro" id="IPR042201">
    <property type="entry name" value="FH2_Formin_sf"/>
</dbReference>
<sequence>MVWRRDGISIALILCMIALSLIGSLGQLSEVDGKEVEKLWRSCGFNPREIREQLSSSNVTPKELDLALQNCLIDRHNPPIHIPVTRHTKYLPAPYSDHFIALRHQLVAKRKARASAHEIRQRAGPTARSPSPGPAPVPSPSDAATLPPSIPIPAPPPARVLPLPIKTISPPPKAVHHAQVVKNKKPQKEHSNNFLLIEAVMFSVLGTSLVAFILFCCYRCKKKRDFHAYSQRDDRPLLSLSLSDFSGSSRTSCSSPIDINKLGALKSDSGHHQNGFHHIELQHGHMSSLKLSNATANTVPLETVEIKMTELTPSKGPPSAAPPPLPPPLPQKTMPGHPPPPNGPRPPVGSRPGPPPPPASGGSGPPPPPPPGGNKPSGPPRPPGPLVPSKARPPPLKAAPGTASNGGGQKPKLKPFFWDKVSANTEQAVVWNQIKSGSFQFSEEMIENLFGYQANDKSKATGMKGAGQSDLQSPCVRLLESKKSQNLAISLKALNVKIEDVITAVNEGNELPAELIETLLKMWPTTQEENKLLLYSGDLALLGPAEQFLIELIKVHHVYDRLDYLYFMSSLQEELTTCREAFSTLEVACKELKDSRIFKKILEAVIKIGNFINKDTNRGGAVAIKLDNLLKLRDLKAKDGKTTLLHVVLQEIIRSEGKRMASQNPNPSGESDEDYYEALGLKVISGIGNELENVKKSSGLDMDVITSTVEHLGKKLEVIKRVLETKIKEIQGECGFRNVLEYFVNQSEEEVKFLSQEKKRVWDLVEDTAKSFYPSTKKDEGLRLFVVVRDFLWMWDKACKDVKEAAAEAARSTRPKRVGSLGEGSGSMVRDPRQHLIPAIKSQRVGVDDSSSDEES</sequence>
<evidence type="ECO:0000256" key="8">
    <source>
        <dbReference type="SAM" id="MobiDB-lite"/>
    </source>
</evidence>
<accession>A0A833QL74</accession>
<evidence type="ECO:0000256" key="3">
    <source>
        <dbReference type="ARBA" id="ARBA00022729"/>
    </source>
</evidence>
<feature type="compositionally biased region" description="Pro residues" evidence="8">
    <location>
        <begin position="315"/>
        <end position="397"/>
    </location>
</feature>
<evidence type="ECO:0000256" key="4">
    <source>
        <dbReference type="ARBA" id="ARBA00022989"/>
    </source>
</evidence>
<dbReference type="PANTHER" id="PTHR23213">
    <property type="entry name" value="FORMIN-RELATED"/>
    <property type="match status" value="1"/>
</dbReference>
<dbReference type="PANTHER" id="PTHR23213:SF269">
    <property type="entry name" value="FORMIN-LIKE PROTEIN 5"/>
    <property type="match status" value="1"/>
</dbReference>
<evidence type="ECO:0000256" key="2">
    <source>
        <dbReference type="ARBA" id="ARBA00022692"/>
    </source>
</evidence>
<dbReference type="PROSITE" id="PS51444">
    <property type="entry name" value="FH2"/>
    <property type="match status" value="1"/>
</dbReference>
<feature type="region of interest" description="Disordered" evidence="8">
    <location>
        <begin position="811"/>
        <end position="856"/>
    </location>
</feature>
<keyword evidence="12" id="KW-1185">Reference proteome</keyword>
<dbReference type="AlphaFoldDB" id="A0A833QL74"/>